<gene>
    <name evidence="2" type="ORF">SKTS_09220</name>
</gene>
<evidence type="ECO:0000256" key="1">
    <source>
        <dbReference type="SAM" id="Phobius"/>
    </source>
</evidence>
<dbReference type="PANTHER" id="PTHR30441">
    <property type="entry name" value="DUF748 DOMAIN-CONTAINING PROTEIN"/>
    <property type="match status" value="1"/>
</dbReference>
<dbReference type="KEGG" id="slac:SKTS_09220"/>
<protein>
    <recommendedName>
        <fullName evidence="4">DUF748 domain-containing protein</fullName>
    </recommendedName>
</protein>
<dbReference type="RefSeq" id="WP_173061069.1">
    <property type="nucleotide sequence ID" value="NZ_AP022853.1"/>
</dbReference>
<evidence type="ECO:0000313" key="3">
    <source>
        <dbReference type="Proteomes" id="UP000502260"/>
    </source>
</evidence>
<reference evidence="3" key="1">
    <citation type="submission" date="2020-03" db="EMBL/GenBank/DDBJ databases">
        <title>Complete genome sequence of sulfur-oxidizing bacterium skT11.</title>
        <authorList>
            <person name="Kanda M."/>
            <person name="Kojima H."/>
            <person name="Fukui M."/>
        </authorList>
    </citation>
    <scope>NUCLEOTIDE SEQUENCE [LARGE SCALE GENOMIC DNA]</scope>
    <source>
        <strain evidence="3">skT11</strain>
    </source>
</reference>
<dbReference type="PANTHER" id="PTHR30441:SF8">
    <property type="entry name" value="DUF748 DOMAIN-CONTAINING PROTEIN"/>
    <property type="match status" value="1"/>
</dbReference>
<dbReference type="EMBL" id="AP022853">
    <property type="protein sequence ID" value="BCB26036.1"/>
    <property type="molecule type" value="Genomic_DNA"/>
</dbReference>
<organism evidence="2 3">
    <name type="scientific">Sulfurimicrobium lacus</name>
    <dbReference type="NCBI Taxonomy" id="2715678"/>
    <lineage>
        <taxon>Bacteria</taxon>
        <taxon>Pseudomonadati</taxon>
        <taxon>Pseudomonadota</taxon>
        <taxon>Betaproteobacteria</taxon>
        <taxon>Nitrosomonadales</taxon>
        <taxon>Sulfuricellaceae</taxon>
        <taxon>Sulfurimicrobium</taxon>
    </lineage>
</organism>
<feature type="transmembrane region" description="Helical" evidence="1">
    <location>
        <begin position="9"/>
        <end position="32"/>
    </location>
</feature>
<proteinExistence type="predicted"/>
<dbReference type="Proteomes" id="UP000502260">
    <property type="component" value="Chromosome"/>
</dbReference>
<sequence length="364" mass="39219">MRAGSFKRWVWGTVIFVAVLAGVGALGLHFAIQTLKGQIEHALGAESEVGDIQLGLSSIVIDKVRIRAPKDWPAEDTLRAQRIVVEPDLRGLLSANVRIYRITVEDGYLSILRPRTGHVRLLPSMLEKPEESSGSGSTPVSIGTVELKSAALDFYDASVRKKPHKLRLEQIDATLESLQLPDLQANTRLDLKGTIKGVRRDGTIAIDGWMQLASKNSEIASKLRGVDLLVLQPYLIKASETEVKRGTLDLDLNSIVKNQHLKAPGTLTLSHLELASIGGSMGTFMGMPRQAVVASLKDKNDRIVVNFTMDGDLGDPHFSLNESFSRHLGTSLAESMGVGIEGLAHGVGKAAQGVGGVIGKLFGK</sequence>
<name>A0A6F8VAK6_9PROT</name>
<evidence type="ECO:0000313" key="2">
    <source>
        <dbReference type="EMBL" id="BCB26036.1"/>
    </source>
</evidence>
<keyword evidence="1" id="KW-0472">Membrane</keyword>
<dbReference type="GO" id="GO:0090313">
    <property type="term" value="P:regulation of protein targeting to membrane"/>
    <property type="evidence" value="ECO:0007669"/>
    <property type="project" value="TreeGrafter"/>
</dbReference>
<dbReference type="InterPro" id="IPR052894">
    <property type="entry name" value="AsmA-related"/>
</dbReference>
<dbReference type="InterPro" id="IPR008023">
    <property type="entry name" value="DUF748"/>
</dbReference>
<evidence type="ECO:0008006" key="4">
    <source>
        <dbReference type="Google" id="ProtNLM"/>
    </source>
</evidence>
<keyword evidence="1" id="KW-1133">Transmembrane helix</keyword>
<keyword evidence="1" id="KW-0812">Transmembrane</keyword>
<dbReference type="GO" id="GO:0005886">
    <property type="term" value="C:plasma membrane"/>
    <property type="evidence" value="ECO:0007669"/>
    <property type="project" value="TreeGrafter"/>
</dbReference>
<dbReference type="Pfam" id="PF05359">
    <property type="entry name" value="DUF748"/>
    <property type="match status" value="1"/>
</dbReference>
<dbReference type="AlphaFoldDB" id="A0A6F8VAK6"/>
<accession>A0A6F8VAK6</accession>
<keyword evidence="3" id="KW-1185">Reference proteome</keyword>